<dbReference type="RefSeq" id="WP_146312582.1">
    <property type="nucleotide sequence ID" value="NZ_VOHE01000004.1"/>
</dbReference>
<dbReference type="NCBIfam" id="TIGR02292">
    <property type="entry name" value="ygfB_yecA"/>
    <property type="match status" value="1"/>
</dbReference>
<keyword evidence="3" id="KW-1185">Reference proteome</keyword>
<sequence length="243" mass="27010">MTAAPPGLDDGQIERLSDLLDRRAVPFRGFNLEALDGFLSALAVSPEDIPADEWRPVVWGGKEPRWDSEAERREVHGLLDAHLAMCAARARFEGDDLPEHLAPLMWLPEDPELEGEDALHEDELDVGHDWALGFFEGVALREEAWDRWLDGHDWIGEALDLLDRLASGEVIDPADPTAPAAPVTYRERLEIIMSVPGMLADLNRHRVEALTPRTPLRRDDGPGRNDPCPCGSGKKYKKCCGAQ</sequence>
<dbReference type="InterPro" id="IPR011978">
    <property type="entry name" value="YgfB-like"/>
</dbReference>
<comment type="caution">
    <text evidence="2">The sequence shown here is derived from an EMBL/GenBank/DDBJ whole genome shotgun (WGS) entry which is preliminary data.</text>
</comment>
<organism evidence="2 3">
    <name type="scientific">Luteimonas wenzhouensis</name>
    <dbReference type="NCBI Taxonomy" id="2599615"/>
    <lineage>
        <taxon>Bacteria</taxon>
        <taxon>Pseudomonadati</taxon>
        <taxon>Pseudomonadota</taxon>
        <taxon>Gammaproteobacteria</taxon>
        <taxon>Lysobacterales</taxon>
        <taxon>Lysobacteraceae</taxon>
        <taxon>Luteimonas</taxon>
    </lineage>
</organism>
<dbReference type="Gene3D" id="3.10.450.50">
    <property type="match status" value="1"/>
</dbReference>
<evidence type="ECO:0000313" key="2">
    <source>
        <dbReference type="EMBL" id="TWT18761.1"/>
    </source>
</evidence>
<dbReference type="Proteomes" id="UP000315949">
    <property type="component" value="Unassembled WGS sequence"/>
</dbReference>
<dbReference type="PANTHER" id="PTHR33747:SF1">
    <property type="entry name" value="ADENYLATE CYCLASE-ASSOCIATED CAP C-TERMINAL DOMAIN-CONTAINING PROTEIN"/>
    <property type="match status" value="1"/>
</dbReference>
<gene>
    <name evidence="2" type="ORF">FQY79_08925</name>
</gene>
<dbReference type="PANTHER" id="PTHR33747">
    <property type="entry name" value="UPF0225 PROTEIN SCO1677"/>
    <property type="match status" value="1"/>
</dbReference>
<protein>
    <submittedName>
        <fullName evidence="2">UPF0149 family protein</fullName>
    </submittedName>
</protein>
<dbReference type="AlphaFoldDB" id="A0A5C5TX95"/>
<name>A0A5C5TX95_9GAMM</name>
<feature type="region of interest" description="Disordered" evidence="1">
    <location>
        <begin position="210"/>
        <end position="235"/>
    </location>
</feature>
<dbReference type="OrthoDB" id="570299at2"/>
<dbReference type="Pfam" id="PF03695">
    <property type="entry name" value="UPF0149"/>
    <property type="match status" value="1"/>
</dbReference>
<dbReference type="Pfam" id="PF02810">
    <property type="entry name" value="SEC-C"/>
    <property type="match status" value="1"/>
</dbReference>
<accession>A0A5C5TX95</accession>
<evidence type="ECO:0000313" key="3">
    <source>
        <dbReference type="Proteomes" id="UP000315949"/>
    </source>
</evidence>
<dbReference type="SUPFAM" id="SSF103642">
    <property type="entry name" value="Sec-C motif"/>
    <property type="match status" value="1"/>
</dbReference>
<evidence type="ECO:0000256" key="1">
    <source>
        <dbReference type="SAM" id="MobiDB-lite"/>
    </source>
</evidence>
<reference evidence="2 3" key="1">
    <citation type="submission" date="2019-07" db="EMBL/GenBank/DDBJ databases">
        <title>Luteimonas sp. YD-1 nov., isolated from acidic soil.</title>
        <authorList>
            <person name="Zhou J."/>
        </authorList>
    </citation>
    <scope>NUCLEOTIDE SEQUENCE [LARGE SCALE GENOMIC DNA]</scope>
    <source>
        <strain evidence="2 3">YD-1</strain>
    </source>
</reference>
<dbReference type="InterPro" id="IPR004027">
    <property type="entry name" value="SEC_C_motif"/>
</dbReference>
<dbReference type="EMBL" id="VOHE01000004">
    <property type="protein sequence ID" value="TWT18761.1"/>
    <property type="molecule type" value="Genomic_DNA"/>
</dbReference>
<dbReference type="InterPro" id="IPR036255">
    <property type="entry name" value="YgfB-like_sf"/>
</dbReference>
<dbReference type="SUPFAM" id="SSF101327">
    <property type="entry name" value="YgfB-like"/>
    <property type="match status" value="1"/>
</dbReference>
<proteinExistence type="predicted"/>